<organism evidence="6 7">
    <name type="scientific">Pedobacter alpinus</name>
    <dbReference type="NCBI Taxonomy" id="1590643"/>
    <lineage>
        <taxon>Bacteria</taxon>
        <taxon>Pseudomonadati</taxon>
        <taxon>Bacteroidota</taxon>
        <taxon>Sphingobacteriia</taxon>
        <taxon>Sphingobacteriales</taxon>
        <taxon>Sphingobacteriaceae</taxon>
        <taxon>Pedobacter</taxon>
    </lineage>
</organism>
<accession>A0ABW5TQY7</accession>
<comment type="subcellular location">
    <subcellularLocation>
        <location evidence="1">Membrane</location>
        <topology evidence="1">Single-pass membrane protein</topology>
    </subcellularLocation>
</comment>
<dbReference type="InterPro" id="IPR037682">
    <property type="entry name" value="TonB_C"/>
</dbReference>
<sequence length="416" mass="45571">MNKLNQDIELIRKYHNGDLSPTEMNQLEARALDDPFLQDALDGYEIIGVSNSDINELNNSLAHRLEKEKKLFSAYWGFKQWSIAASIVFGIAIISIYFNQTPENKTIALNELQEKENIPKAEKLKVEAADKKLAENNVTLEDEKAINLDGSVAFAAPEQPLQKNEVYIAENEIVVEPMAKAAMKDTSKNLNEVVVVGYGSQYKKDLVGAVAGVKTEEFFAGRALRAAKTVSTQLIKGKIIDETDGTALPGVTVKDTKTGLTKQTDLKGEFVIDAGNKTDLSISYIGYETQSKTINKNDSLIIALKPSEASLSEVVVVGYGTTVPTDVNSTAGPKKGWRLFKEYLDNNASPINGQKGRVQVSFTILPNGNLQDFKTLKSLSKIADEKAISLIKDYKGGWNGSADGVAQTVRVTVRFK</sequence>
<dbReference type="InterPro" id="IPR008969">
    <property type="entry name" value="CarboxyPept-like_regulatory"/>
</dbReference>
<reference evidence="7" key="1">
    <citation type="journal article" date="2019" name="Int. J. Syst. Evol. Microbiol.">
        <title>The Global Catalogue of Microorganisms (GCM) 10K type strain sequencing project: providing services to taxonomists for standard genome sequencing and annotation.</title>
        <authorList>
            <consortium name="The Broad Institute Genomics Platform"/>
            <consortium name="The Broad Institute Genome Sequencing Center for Infectious Disease"/>
            <person name="Wu L."/>
            <person name="Ma J."/>
        </authorList>
    </citation>
    <scope>NUCLEOTIDE SEQUENCE [LARGE SCALE GENOMIC DNA]</scope>
    <source>
        <strain evidence="7">KCTC 42456</strain>
    </source>
</reference>
<keyword evidence="4" id="KW-0472">Membrane</keyword>
<dbReference type="SUPFAM" id="SSF74653">
    <property type="entry name" value="TolA/TonB C-terminal domain"/>
    <property type="match status" value="1"/>
</dbReference>
<dbReference type="Pfam" id="PF13715">
    <property type="entry name" value="CarbopepD_reg_2"/>
    <property type="match status" value="1"/>
</dbReference>
<protein>
    <submittedName>
        <fullName evidence="6">TonB family protein</fullName>
    </submittedName>
</protein>
<dbReference type="NCBIfam" id="TIGR01352">
    <property type="entry name" value="tonB_Cterm"/>
    <property type="match status" value="1"/>
</dbReference>
<evidence type="ECO:0000313" key="7">
    <source>
        <dbReference type="Proteomes" id="UP001597546"/>
    </source>
</evidence>
<gene>
    <name evidence="6" type="ORF">ACFSSE_04260</name>
</gene>
<dbReference type="Proteomes" id="UP001597546">
    <property type="component" value="Unassembled WGS sequence"/>
</dbReference>
<keyword evidence="7" id="KW-1185">Reference proteome</keyword>
<evidence type="ECO:0000259" key="5">
    <source>
        <dbReference type="Pfam" id="PF03544"/>
    </source>
</evidence>
<feature type="domain" description="TonB C-terminal" evidence="5">
    <location>
        <begin position="352"/>
        <end position="416"/>
    </location>
</feature>
<name>A0ABW5TQY7_9SPHI</name>
<dbReference type="EMBL" id="JBHULV010000011">
    <property type="protein sequence ID" value="MFD2730908.1"/>
    <property type="molecule type" value="Genomic_DNA"/>
</dbReference>
<proteinExistence type="predicted"/>
<keyword evidence="3" id="KW-1133">Transmembrane helix</keyword>
<evidence type="ECO:0000256" key="1">
    <source>
        <dbReference type="ARBA" id="ARBA00004167"/>
    </source>
</evidence>
<evidence type="ECO:0000256" key="3">
    <source>
        <dbReference type="ARBA" id="ARBA00022989"/>
    </source>
</evidence>
<dbReference type="Gene3D" id="3.30.1150.10">
    <property type="match status" value="1"/>
</dbReference>
<dbReference type="InterPro" id="IPR006260">
    <property type="entry name" value="TonB/TolA_C"/>
</dbReference>
<dbReference type="Pfam" id="PF03544">
    <property type="entry name" value="TonB_C"/>
    <property type="match status" value="1"/>
</dbReference>
<evidence type="ECO:0000256" key="4">
    <source>
        <dbReference type="ARBA" id="ARBA00023136"/>
    </source>
</evidence>
<dbReference type="Gene3D" id="2.60.40.1120">
    <property type="entry name" value="Carboxypeptidase-like, regulatory domain"/>
    <property type="match status" value="1"/>
</dbReference>
<dbReference type="SUPFAM" id="SSF49464">
    <property type="entry name" value="Carboxypeptidase regulatory domain-like"/>
    <property type="match status" value="1"/>
</dbReference>
<comment type="caution">
    <text evidence="6">The sequence shown here is derived from an EMBL/GenBank/DDBJ whole genome shotgun (WGS) entry which is preliminary data.</text>
</comment>
<evidence type="ECO:0000256" key="2">
    <source>
        <dbReference type="ARBA" id="ARBA00022692"/>
    </source>
</evidence>
<dbReference type="RefSeq" id="WP_379042421.1">
    <property type="nucleotide sequence ID" value="NZ_JBHSKW010000022.1"/>
</dbReference>
<keyword evidence="2" id="KW-0812">Transmembrane</keyword>
<evidence type="ECO:0000313" key="6">
    <source>
        <dbReference type="EMBL" id="MFD2730908.1"/>
    </source>
</evidence>